<protein>
    <submittedName>
        <fullName evidence="1">Uncharacterized protein</fullName>
    </submittedName>
</protein>
<name>A0A644Y980_9ZZZZ</name>
<reference evidence="1" key="1">
    <citation type="submission" date="2019-08" db="EMBL/GenBank/DDBJ databases">
        <authorList>
            <person name="Kucharzyk K."/>
            <person name="Murdoch R.W."/>
            <person name="Higgins S."/>
            <person name="Loffler F."/>
        </authorList>
    </citation>
    <scope>NUCLEOTIDE SEQUENCE</scope>
</reference>
<dbReference type="EMBL" id="VSSQ01004362">
    <property type="protein sequence ID" value="MPM24869.1"/>
    <property type="molecule type" value="Genomic_DNA"/>
</dbReference>
<comment type="caution">
    <text evidence="1">The sequence shown here is derived from an EMBL/GenBank/DDBJ whole genome shotgun (WGS) entry which is preliminary data.</text>
</comment>
<accession>A0A644Y980</accession>
<gene>
    <name evidence="1" type="ORF">SDC9_71357</name>
</gene>
<evidence type="ECO:0000313" key="1">
    <source>
        <dbReference type="EMBL" id="MPM24869.1"/>
    </source>
</evidence>
<sequence>MLRGFTAAADIIVALPIVWLCKDHRGSAGGAANQAGNPVFVSAKGAPVILPGGLQLRDAGLGNVPGIHADQRLMLSVRQHNVGIREIPVGNAGGIPAKLADIDRVP</sequence>
<proteinExistence type="predicted"/>
<organism evidence="1">
    <name type="scientific">bioreactor metagenome</name>
    <dbReference type="NCBI Taxonomy" id="1076179"/>
    <lineage>
        <taxon>unclassified sequences</taxon>
        <taxon>metagenomes</taxon>
        <taxon>ecological metagenomes</taxon>
    </lineage>
</organism>
<dbReference type="AlphaFoldDB" id="A0A644Y980"/>